<feature type="transmembrane region" description="Helical" evidence="1">
    <location>
        <begin position="34"/>
        <end position="54"/>
    </location>
</feature>
<keyword evidence="1" id="KW-0812">Transmembrane</keyword>
<evidence type="ECO:0000256" key="1">
    <source>
        <dbReference type="SAM" id="Phobius"/>
    </source>
</evidence>
<keyword evidence="1" id="KW-1133">Transmembrane helix</keyword>
<gene>
    <name evidence="2" type="ORF">AMJ52_07000</name>
</gene>
<proteinExistence type="predicted"/>
<accession>A0A0S7YDT6</accession>
<reference evidence="2 3" key="1">
    <citation type="journal article" date="2015" name="Microbiome">
        <title>Genomic resolution of linkages in carbon, nitrogen, and sulfur cycling among widespread estuary sediment bacteria.</title>
        <authorList>
            <person name="Baker B.J."/>
            <person name="Lazar C.S."/>
            <person name="Teske A.P."/>
            <person name="Dick G.J."/>
        </authorList>
    </citation>
    <scope>NUCLEOTIDE SEQUENCE [LARGE SCALE GENOMIC DNA]</scope>
    <source>
        <strain evidence="2">DG_78</strain>
    </source>
</reference>
<comment type="caution">
    <text evidence="2">The sequence shown here is derived from an EMBL/GenBank/DDBJ whole genome shotgun (WGS) entry which is preliminary data.</text>
</comment>
<sequence length="107" mass="11722">MGKVLILLLGLSLIVERVTEKILCAVPINNKKVYSWIISSCLGLIISFSFRFGVIEELGLISSSHIAHWVDYLVTGLLVASGSEPVHSIVTALAFKKDELKKKAKNV</sequence>
<dbReference type="Proteomes" id="UP000051012">
    <property type="component" value="Unassembled WGS sequence"/>
</dbReference>
<keyword evidence="1" id="KW-0472">Membrane</keyword>
<dbReference type="EMBL" id="LJNI01000089">
    <property type="protein sequence ID" value="KPJ72236.1"/>
    <property type="molecule type" value="Genomic_DNA"/>
</dbReference>
<dbReference type="AlphaFoldDB" id="A0A0S7YDT6"/>
<organism evidence="2 3">
    <name type="scientific">candidate division TA06 bacterium DG_78</name>
    <dbReference type="NCBI Taxonomy" id="1703772"/>
    <lineage>
        <taxon>Bacteria</taxon>
        <taxon>Bacteria division TA06</taxon>
    </lineage>
</organism>
<name>A0A0S7YDT6_UNCT6</name>
<evidence type="ECO:0000313" key="3">
    <source>
        <dbReference type="Proteomes" id="UP000051012"/>
    </source>
</evidence>
<protein>
    <submittedName>
        <fullName evidence="2">Uncharacterized protein</fullName>
    </submittedName>
</protein>
<evidence type="ECO:0000313" key="2">
    <source>
        <dbReference type="EMBL" id="KPJ72236.1"/>
    </source>
</evidence>